<evidence type="ECO:0000313" key="2">
    <source>
        <dbReference type="Proteomes" id="UP000054988"/>
    </source>
</evidence>
<evidence type="ECO:0000313" key="1">
    <source>
        <dbReference type="EMBL" id="KTB46160.1"/>
    </source>
</evidence>
<gene>
    <name evidence="1" type="ORF">WG66_1263</name>
</gene>
<dbReference type="Proteomes" id="UP000054988">
    <property type="component" value="Unassembled WGS sequence"/>
</dbReference>
<dbReference type="AlphaFoldDB" id="A0A0W0GC70"/>
<protein>
    <submittedName>
        <fullName evidence="1">Uncharacterized protein</fullName>
    </submittedName>
</protein>
<reference evidence="1 2" key="1">
    <citation type="submission" date="2015-12" db="EMBL/GenBank/DDBJ databases">
        <title>Draft genome sequence of Moniliophthora roreri, the causal agent of frosty pod rot of cacao.</title>
        <authorList>
            <person name="Aime M.C."/>
            <person name="Diaz-Valderrama J.R."/>
            <person name="Kijpornyongpan T."/>
            <person name="Phillips-Mora W."/>
        </authorList>
    </citation>
    <scope>NUCLEOTIDE SEQUENCE [LARGE SCALE GENOMIC DNA]</scope>
    <source>
        <strain evidence="1 2">MCA 2952</strain>
    </source>
</reference>
<proteinExistence type="predicted"/>
<organism evidence="1 2">
    <name type="scientific">Moniliophthora roreri</name>
    <name type="common">Frosty pod rot fungus</name>
    <name type="synonym">Monilia roreri</name>
    <dbReference type="NCBI Taxonomy" id="221103"/>
    <lineage>
        <taxon>Eukaryota</taxon>
        <taxon>Fungi</taxon>
        <taxon>Dikarya</taxon>
        <taxon>Basidiomycota</taxon>
        <taxon>Agaricomycotina</taxon>
        <taxon>Agaricomycetes</taxon>
        <taxon>Agaricomycetidae</taxon>
        <taxon>Agaricales</taxon>
        <taxon>Marasmiineae</taxon>
        <taxon>Marasmiaceae</taxon>
        <taxon>Moniliophthora</taxon>
    </lineage>
</organism>
<name>A0A0W0GC70_MONRR</name>
<dbReference type="EMBL" id="LATX01000469">
    <property type="protein sequence ID" value="KTB46160.1"/>
    <property type="molecule type" value="Genomic_DNA"/>
</dbReference>
<sequence length="104" mass="11772">MQRNTYSQSTSPQTFTFRLDTMNFDPTCILDGPSIHPNVPSLPSNTQHNTLIPYIPHNVNPMNKIERQLVLTPSRELMPSAVQTLSACEALVNEAHENRLELQE</sequence>
<accession>A0A0W0GC70</accession>
<comment type="caution">
    <text evidence="1">The sequence shown here is derived from an EMBL/GenBank/DDBJ whole genome shotgun (WGS) entry which is preliminary data.</text>
</comment>